<evidence type="ECO:0000256" key="8">
    <source>
        <dbReference type="ARBA" id="ARBA00049547"/>
    </source>
</evidence>
<accession>A0ABN6CAM9</accession>
<dbReference type="InterPro" id="IPR023209">
    <property type="entry name" value="DAO"/>
</dbReference>
<reference evidence="10 11" key="1">
    <citation type="submission" date="2020-08" db="EMBL/GenBank/DDBJ databases">
        <title>Whole genome shotgun sequence of Actinoplanes ianthinogenes NBRC 13996.</title>
        <authorList>
            <person name="Komaki H."/>
            <person name="Tamura T."/>
        </authorList>
    </citation>
    <scope>NUCLEOTIDE SEQUENCE [LARGE SCALE GENOMIC DNA]</scope>
    <source>
        <strain evidence="10 11">NBRC 13996</strain>
    </source>
</reference>
<name>A0ABN6CAM9_9ACTN</name>
<dbReference type="Proteomes" id="UP000676967">
    <property type="component" value="Chromosome"/>
</dbReference>
<dbReference type="SUPFAM" id="SSF51971">
    <property type="entry name" value="Nucleotide-binding domain"/>
    <property type="match status" value="1"/>
</dbReference>
<dbReference type="RefSeq" id="WP_189336760.1">
    <property type="nucleotide sequence ID" value="NZ_AP023356.1"/>
</dbReference>
<evidence type="ECO:0000256" key="6">
    <source>
        <dbReference type="ARBA" id="ARBA00039101"/>
    </source>
</evidence>
<dbReference type="Gene3D" id="3.40.50.720">
    <property type="entry name" value="NAD(P)-binding Rossmann-like Domain"/>
    <property type="match status" value="1"/>
</dbReference>
<keyword evidence="11" id="KW-1185">Reference proteome</keyword>
<comment type="cofactor">
    <cofactor evidence="1">
        <name>FAD</name>
        <dbReference type="ChEBI" id="CHEBI:57692"/>
    </cofactor>
</comment>
<feature type="domain" description="FAD dependent oxidoreductase" evidence="9">
    <location>
        <begin position="9"/>
        <end position="307"/>
    </location>
</feature>
<sequence length="318" mass="34454">MAANQQPLLVIGAGVIGLTTALRLAEAGLPVRVLADEPPARTTSAAAGAMWEPYLTEHPDMDRWSRVTYERLLAEADDPRTGVRVVRGVEATRDRIDVPDWARELPEHTEVDPGTLPPGFATGWGFTTALIDMPVYLARLAERLERHGVRIERAHVTDVTSLTGTAPVVVNCTGHRAAQLLGDEAVEPIRGQLVAVRNPGITEFFCEHTDDPTAVIYLLPHGDTLILGGSAEKGYERPEPDPRITREILQRAVALFPALAGAEVLGERVGFRPYRAPVRVEAEGRVIHNYGHGGAGVTLSWGSAGDVVAMAWEIIGRR</sequence>
<comment type="similarity">
    <text evidence="2">Belongs to the DAMOX/DASOX family.</text>
</comment>
<evidence type="ECO:0000256" key="7">
    <source>
        <dbReference type="ARBA" id="ARBA00039751"/>
    </source>
</evidence>
<dbReference type="Pfam" id="PF01266">
    <property type="entry name" value="DAO"/>
    <property type="match status" value="1"/>
</dbReference>
<evidence type="ECO:0000256" key="3">
    <source>
        <dbReference type="ARBA" id="ARBA00022630"/>
    </source>
</evidence>
<evidence type="ECO:0000256" key="1">
    <source>
        <dbReference type="ARBA" id="ARBA00001974"/>
    </source>
</evidence>
<evidence type="ECO:0000259" key="9">
    <source>
        <dbReference type="Pfam" id="PF01266"/>
    </source>
</evidence>
<proteinExistence type="inferred from homology"/>
<dbReference type="SUPFAM" id="SSF54373">
    <property type="entry name" value="FAD-linked reductases, C-terminal domain"/>
    <property type="match status" value="1"/>
</dbReference>
<evidence type="ECO:0000256" key="2">
    <source>
        <dbReference type="ARBA" id="ARBA00006730"/>
    </source>
</evidence>
<keyword evidence="3" id="KW-0285">Flavoprotein</keyword>
<evidence type="ECO:0000313" key="11">
    <source>
        <dbReference type="Proteomes" id="UP000676967"/>
    </source>
</evidence>
<dbReference type="PANTHER" id="PTHR11530:SF11">
    <property type="entry name" value="D-ASPARTATE OXIDASE"/>
    <property type="match status" value="1"/>
</dbReference>
<evidence type="ECO:0000256" key="4">
    <source>
        <dbReference type="ARBA" id="ARBA00022827"/>
    </source>
</evidence>
<dbReference type="PROSITE" id="PS00677">
    <property type="entry name" value="DAO"/>
    <property type="match status" value="1"/>
</dbReference>
<dbReference type="EC" id="1.4.3.3" evidence="6"/>
<dbReference type="InterPro" id="IPR006076">
    <property type="entry name" value="FAD-dep_OxRdtase"/>
</dbReference>
<dbReference type="PIRSF" id="PIRSF000189">
    <property type="entry name" value="D-aa_oxidase"/>
    <property type="match status" value="1"/>
</dbReference>
<dbReference type="Gene3D" id="3.30.9.10">
    <property type="entry name" value="D-Amino Acid Oxidase, subunit A, domain 2"/>
    <property type="match status" value="1"/>
</dbReference>
<comment type="catalytic activity">
    <reaction evidence="8">
        <text>a D-alpha-amino acid + O2 + H2O = a 2-oxocarboxylate + H2O2 + NH4(+)</text>
        <dbReference type="Rhea" id="RHEA:21816"/>
        <dbReference type="ChEBI" id="CHEBI:15377"/>
        <dbReference type="ChEBI" id="CHEBI:15379"/>
        <dbReference type="ChEBI" id="CHEBI:16240"/>
        <dbReference type="ChEBI" id="CHEBI:28938"/>
        <dbReference type="ChEBI" id="CHEBI:35179"/>
        <dbReference type="ChEBI" id="CHEBI:59871"/>
        <dbReference type="EC" id="1.4.3.3"/>
    </reaction>
    <physiologicalReaction direction="left-to-right" evidence="8">
        <dbReference type="Rhea" id="RHEA:21817"/>
    </physiologicalReaction>
</comment>
<organism evidence="10 11">
    <name type="scientific">Actinoplanes ianthinogenes</name>
    <dbReference type="NCBI Taxonomy" id="122358"/>
    <lineage>
        <taxon>Bacteria</taxon>
        <taxon>Bacillati</taxon>
        <taxon>Actinomycetota</taxon>
        <taxon>Actinomycetes</taxon>
        <taxon>Micromonosporales</taxon>
        <taxon>Micromonosporaceae</taxon>
        <taxon>Actinoplanes</taxon>
    </lineage>
</organism>
<keyword evidence="5" id="KW-0560">Oxidoreductase</keyword>
<gene>
    <name evidence="10" type="primary">aao_1</name>
    <name evidence="10" type="ORF">Aiant_29890</name>
</gene>
<dbReference type="InterPro" id="IPR006181">
    <property type="entry name" value="D-amino_acid_oxidase_CS"/>
</dbReference>
<evidence type="ECO:0000256" key="5">
    <source>
        <dbReference type="ARBA" id="ARBA00023002"/>
    </source>
</evidence>
<dbReference type="PANTHER" id="PTHR11530">
    <property type="entry name" value="D-AMINO ACID OXIDASE"/>
    <property type="match status" value="1"/>
</dbReference>
<dbReference type="EMBL" id="AP023356">
    <property type="protein sequence ID" value="BCJ42332.1"/>
    <property type="molecule type" value="Genomic_DNA"/>
</dbReference>
<keyword evidence="4" id="KW-0274">FAD</keyword>
<protein>
    <recommendedName>
        <fullName evidence="7">D-amino-acid oxidase</fullName>
        <ecNumber evidence="6">1.4.3.3</ecNumber>
    </recommendedName>
</protein>
<evidence type="ECO:0000313" key="10">
    <source>
        <dbReference type="EMBL" id="BCJ42332.1"/>
    </source>
</evidence>